<protein>
    <submittedName>
        <fullName evidence="2">FMN oxidoreductase protein</fullName>
    </submittedName>
</protein>
<dbReference type="eggNOG" id="arCOG00615">
    <property type="taxonomic scope" value="Archaea"/>
</dbReference>
<feature type="domain" description="NADH:flavin oxidoreductase/NADH oxidase N-terminal" evidence="1">
    <location>
        <begin position="42"/>
        <end position="381"/>
    </location>
</feature>
<evidence type="ECO:0000313" key="2">
    <source>
        <dbReference type="EMBL" id="AEM59057.1"/>
    </source>
</evidence>
<accession>G0HZ06</accession>
<evidence type="ECO:0000313" key="3">
    <source>
        <dbReference type="Proteomes" id="UP000005629"/>
    </source>
</evidence>
<dbReference type="InterPro" id="IPR001155">
    <property type="entry name" value="OxRdtase_FMN_N"/>
</dbReference>
<gene>
    <name evidence="2" type="primary">fmn</name>
    <name evidence="2" type="ordered locus">HAH_4386</name>
</gene>
<dbReference type="HOGENOM" id="CLU_012153_0_1_2"/>
<dbReference type="KEGG" id="hhi:HAH_4386"/>
<dbReference type="PANTHER" id="PTHR22893:SF91">
    <property type="entry name" value="NADPH DEHYDROGENASE 2-RELATED"/>
    <property type="match status" value="1"/>
</dbReference>
<dbReference type="InterPro" id="IPR045247">
    <property type="entry name" value="Oye-like"/>
</dbReference>
<dbReference type="Pfam" id="PF00724">
    <property type="entry name" value="Oxidored_FMN"/>
    <property type="match status" value="1"/>
</dbReference>
<dbReference type="SUPFAM" id="SSF51395">
    <property type="entry name" value="FMN-linked oxidoreductases"/>
    <property type="match status" value="1"/>
</dbReference>
<dbReference type="STRING" id="634497.HAH_4386"/>
<sequence length="411" mass="43204">MNTFEACFEMANVLSFYSQATDSAYAEPAVNCLIRLPGGVTLFDGTTLNELSLDNRVGLAPMTRVSATDDGRATAEMAQYYQRFADGGFSFLITEGTYPDNAYSQGYLNQPGLATDAQAAAWQQVTEAVHDAGVPIFAQLMHAGAQSQGNPHIDGEQTIAPSAVQPDGQKAEAYGGSGDFPTPKAATVDELADIRDGFVTSAQNAIEAGFDGVEIHGANGYLLHEFLSGEFNQRDDEYGGVPANRVRYPQEVVAAVVEATPADFVVGIRVSQSTALDEDHLWPEGEDAAAVFFEELSTAGADYIHVTEPDATTPAFGDDGPTLAEAAATYAADETVIIDNGGLGAPDAAREKVDAGADLVTLATSALANPDWPEKVSKGEELTAFDPAEFLAPSAELSEHELQTSGASADD</sequence>
<dbReference type="GO" id="GO:0016491">
    <property type="term" value="F:oxidoreductase activity"/>
    <property type="evidence" value="ECO:0007669"/>
    <property type="project" value="InterPro"/>
</dbReference>
<evidence type="ECO:0000259" key="1">
    <source>
        <dbReference type="Pfam" id="PF00724"/>
    </source>
</evidence>
<dbReference type="AlphaFoldDB" id="G0HZ06"/>
<organism evidence="2 3">
    <name type="scientific">Haloarcula hispanica (strain ATCC 33960 / DSM 4426 / JCM 8911 / NBRC 102182 / NCIMB 2187 / VKM B-1755)</name>
    <dbReference type="NCBI Taxonomy" id="634497"/>
    <lineage>
        <taxon>Archaea</taxon>
        <taxon>Methanobacteriati</taxon>
        <taxon>Methanobacteriota</taxon>
        <taxon>Stenosarchaea group</taxon>
        <taxon>Halobacteria</taxon>
        <taxon>Halobacteriales</taxon>
        <taxon>Haloarculaceae</taxon>
        <taxon>Haloarcula</taxon>
    </lineage>
</organism>
<dbReference type="Gene3D" id="3.20.20.70">
    <property type="entry name" value="Aldolase class I"/>
    <property type="match status" value="1"/>
</dbReference>
<dbReference type="EMBL" id="CP002922">
    <property type="protein sequence ID" value="AEM59057.1"/>
    <property type="molecule type" value="Genomic_DNA"/>
</dbReference>
<reference evidence="2 3" key="1">
    <citation type="journal article" date="2011" name="J. Bacteriol.">
        <title>Complete genome sequence of Haloarcula hispanica, a model haloarchaeon for studying genetics, metabolism, and virus-host interaction.</title>
        <authorList>
            <person name="Liu H."/>
            <person name="Wu Z."/>
            <person name="Li M."/>
            <person name="Zhang F."/>
            <person name="Zheng H."/>
            <person name="Han J."/>
            <person name="Liu J."/>
            <person name="Zhou J."/>
            <person name="Wang S."/>
            <person name="Xiang H."/>
        </authorList>
    </citation>
    <scope>NUCLEOTIDE SEQUENCE [LARGE SCALE GENOMIC DNA]</scope>
    <source>
        <strain evidence="3">ATCC 33960 / DSM 4426 / JCM 8911 / NBRC 102182 / NCIMB 2187 / VKM B-1755</strain>
    </source>
</reference>
<dbReference type="Proteomes" id="UP000005629">
    <property type="component" value="Chromosome II"/>
</dbReference>
<dbReference type="GO" id="GO:0010181">
    <property type="term" value="F:FMN binding"/>
    <property type="evidence" value="ECO:0007669"/>
    <property type="project" value="InterPro"/>
</dbReference>
<dbReference type="PANTHER" id="PTHR22893">
    <property type="entry name" value="NADH OXIDOREDUCTASE-RELATED"/>
    <property type="match status" value="1"/>
</dbReference>
<dbReference type="InterPro" id="IPR013785">
    <property type="entry name" value="Aldolase_TIM"/>
</dbReference>
<proteinExistence type="predicted"/>
<dbReference type="CDD" id="cd02803">
    <property type="entry name" value="OYE_like_FMN_family"/>
    <property type="match status" value="1"/>
</dbReference>
<name>G0HZ06_HALHT</name>